<comment type="similarity">
    <text evidence="1">Belongs to the 4-hydroxybenzoyl-CoA thioesterase family.</text>
</comment>
<dbReference type="RefSeq" id="WP_083040939.1">
    <property type="nucleotide sequence ID" value="NZ_CP020557.1"/>
</dbReference>
<organism evidence="3 4">
    <name type="scientific">Paenibacillus larvae subsp. pulvifaciens</name>
    <dbReference type="NCBI Taxonomy" id="1477"/>
    <lineage>
        <taxon>Bacteria</taxon>
        <taxon>Bacillati</taxon>
        <taxon>Bacillota</taxon>
        <taxon>Bacilli</taxon>
        <taxon>Bacillales</taxon>
        <taxon>Paenibacillaceae</taxon>
        <taxon>Paenibacillus</taxon>
    </lineage>
</organism>
<dbReference type="EMBL" id="CP020557">
    <property type="protein sequence ID" value="ARF69144.1"/>
    <property type="molecule type" value="Genomic_DNA"/>
</dbReference>
<dbReference type="Gene3D" id="3.10.129.10">
    <property type="entry name" value="Hotdog Thioesterase"/>
    <property type="match status" value="1"/>
</dbReference>
<dbReference type="InterPro" id="IPR029069">
    <property type="entry name" value="HotDog_dom_sf"/>
</dbReference>
<dbReference type="InterPro" id="IPR050563">
    <property type="entry name" value="4-hydroxybenzoyl-CoA_TE"/>
</dbReference>
<evidence type="ECO:0000313" key="4">
    <source>
        <dbReference type="Proteomes" id="UP000192727"/>
    </source>
</evidence>
<dbReference type="PANTHER" id="PTHR31793:SF27">
    <property type="entry name" value="NOVEL THIOESTERASE SUPERFAMILY DOMAIN AND SAPOSIN A-TYPE DOMAIN CONTAINING PROTEIN (0610012H03RIK)"/>
    <property type="match status" value="1"/>
</dbReference>
<dbReference type="PANTHER" id="PTHR31793">
    <property type="entry name" value="4-HYDROXYBENZOYL-COA THIOESTERASE FAMILY MEMBER"/>
    <property type="match status" value="1"/>
</dbReference>
<evidence type="ECO:0000313" key="3">
    <source>
        <dbReference type="EMBL" id="ARF69144.1"/>
    </source>
</evidence>
<evidence type="ECO:0000256" key="1">
    <source>
        <dbReference type="ARBA" id="ARBA00005953"/>
    </source>
</evidence>
<name>A0A1V0UVC6_9BACL</name>
<dbReference type="PROSITE" id="PS01328">
    <property type="entry name" value="4HBCOA_THIOESTERASE"/>
    <property type="match status" value="1"/>
</dbReference>
<proteinExistence type="inferred from homology"/>
<dbReference type="GO" id="GO:0047617">
    <property type="term" value="F:fatty acyl-CoA hydrolase activity"/>
    <property type="evidence" value="ECO:0007669"/>
    <property type="project" value="TreeGrafter"/>
</dbReference>
<dbReference type="Pfam" id="PF13279">
    <property type="entry name" value="4HBT_2"/>
    <property type="match status" value="1"/>
</dbReference>
<evidence type="ECO:0000256" key="2">
    <source>
        <dbReference type="ARBA" id="ARBA00022801"/>
    </source>
</evidence>
<dbReference type="InterPro" id="IPR008272">
    <property type="entry name" value="HB-CoA_thioesterase_AS"/>
</dbReference>
<dbReference type="SUPFAM" id="SSF54637">
    <property type="entry name" value="Thioesterase/thiol ester dehydrase-isomerase"/>
    <property type="match status" value="1"/>
</dbReference>
<reference evidence="3 4" key="1">
    <citation type="submission" date="2017-03" db="EMBL/GenBank/DDBJ databases">
        <title>Paenibacillus larvae genome sequencing.</title>
        <authorList>
            <person name="Dingman D.W."/>
        </authorList>
    </citation>
    <scope>NUCLEOTIDE SEQUENCE [LARGE SCALE GENOMIC DNA]</scope>
    <source>
        <strain evidence="3 4">SAG 10367</strain>
    </source>
</reference>
<accession>A0A1V0UVC6</accession>
<dbReference type="AlphaFoldDB" id="A0A1V0UVC6"/>
<dbReference type="Proteomes" id="UP000192727">
    <property type="component" value="Chromosome"/>
</dbReference>
<protein>
    <submittedName>
        <fullName evidence="3">Thioesterase</fullName>
    </submittedName>
</protein>
<dbReference type="PIRSF" id="PIRSF003230">
    <property type="entry name" value="YbgC"/>
    <property type="match status" value="1"/>
</dbReference>
<keyword evidence="2" id="KW-0378">Hydrolase</keyword>
<dbReference type="NCBIfam" id="TIGR00051">
    <property type="entry name" value="YbgC/FadM family acyl-CoA thioesterase"/>
    <property type="match status" value="1"/>
</dbReference>
<dbReference type="InterPro" id="IPR006684">
    <property type="entry name" value="YbgC/YbaW"/>
</dbReference>
<dbReference type="CDD" id="cd00586">
    <property type="entry name" value="4HBT"/>
    <property type="match status" value="1"/>
</dbReference>
<gene>
    <name evidence="3" type="ORF">B7C51_16990</name>
</gene>
<sequence length="148" mass="17542">MSFPWKEHHLRVRYAETDTMGVVYHANYLIWLEVGRTEFIREMGYPYAKMEEQGLLLPVVETNLRYRRPAKYDDAITVYSRIESFTPSKIIFTYEIRRKAEAEQQNEDPAGELLVTGTTVHVWINRSWNPVRIDKEAPELFLFLQENA</sequence>